<accession>A0A9X9JWS0</accession>
<sequence length="59" mass="6487">MTWILFIIVASYQGPAVTTAEFSNHDACEKAAENISAIFNKNYSGFDAICIQKATGEER</sequence>
<dbReference type="EMBL" id="OP114730">
    <property type="protein sequence ID" value="UYE94808.1"/>
    <property type="molecule type" value="Genomic_DNA"/>
</dbReference>
<keyword evidence="2" id="KW-1185">Reference proteome</keyword>
<dbReference type="Proteomes" id="UP001163296">
    <property type="component" value="Segment"/>
</dbReference>
<evidence type="ECO:0000313" key="1">
    <source>
        <dbReference type="EMBL" id="UYE94808.1"/>
    </source>
</evidence>
<proteinExistence type="predicted"/>
<protein>
    <submittedName>
        <fullName evidence="1">Uncharacterized protein</fullName>
    </submittedName>
</protein>
<name>A0A9X9JWS0_9CAUD</name>
<gene>
    <name evidence="1" type="ORF">SBP_00056</name>
</gene>
<reference evidence="1" key="1">
    <citation type="submission" date="2022-07" db="EMBL/GenBank/DDBJ databases">
        <authorList>
            <person name="Asif M."/>
            <person name="Alvi I.A."/>
            <person name="Rehman S.U."/>
        </authorList>
    </citation>
    <scope>NUCLEOTIDE SEQUENCE</scope>
</reference>
<evidence type="ECO:0000313" key="2">
    <source>
        <dbReference type="Proteomes" id="UP001163296"/>
    </source>
</evidence>
<organism evidence="1 2">
    <name type="scientific">Klebsiella phage SBP</name>
    <dbReference type="NCBI Taxonomy" id="2973661"/>
    <lineage>
        <taxon>Viruses</taxon>
        <taxon>Duplodnaviria</taxon>
        <taxon>Heunggongvirae</taxon>
        <taxon>Uroviricota</taxon>
        <taxon>Caudoviricetes</taxon>
        <taxon>Jameshumphriesvirinae</taxon>
        <taxon>Zewailvirus</taxon>
        <taxon>Zewailvirus SBP</taxon>
    </lineage>
</organism>